<reference evidence="4" key="1">
    <citation type="journal article" date="2017" name="Plant J.">
        <title>The pomegranate (Punica granatum L.) genome and the genomics of punicalagin biosynthesis.</title>
        <authorList>
            <person name="Qin G."/>
            <person name="Xu C."/>
            <person name="Ming R."/>
            <person name="Tang H."/>
            <person name="Guyot R."/>
            <person name="Kramer E.M."/>
            <person name="Hu Y."/>
            <person name="Yi X."/>
            <person name="Qi Y."/>
            <person name="Xu X."/>
            <person name="Gao Z."/>
            <person name="Pan H."/>
            <person name="Jian J."/>
            <person name="Tian Y."/>
            <person name="Yue Z."/>
            <person name="Xu Y."/>
        </authorList>
    </citation>
    <scope>NUCLEOTIDE SEQUENCE [LARGE SCALE GENOMIC DNA]</scope>
    <source>
        <strain evidence="4">cv. Dabenzi</strain>
    </source>
</reference>
<accession>A0A218WR59</accession>
<feature type="region of interest" description="Disordered" evidence="1">
    <location>
        <begin position="16"/>
        <end position="55"/>
    </location>
</feature>
<proteinExistence type="predicted"/>
<feature type="region of interest" description="Disordered" evidence="1">
    <location>
        <begin position="74"/>
        <end position="95"/>
    </location>
</feature>
<evidence type="ECO:0000313" key="4">
    <source>
        <dbReference type="Proteomes" id="UP000197138"/>
    </source>
</evidence>
<name>A0A218WR59_PUNGR</name>
<feature type="compositionally biased region" description="Basic and acidic residues" evidence="1">
    <location>
        <begin position="84"/>
        <end position="95"/>
    </location>
</feature>
<dbReference type="EMBL" id="PGOL01000148">
    <property type="protein sequence ID" value="PKI75822.1"/>
    <property type="molecule type" value="Genomic_DNA"/>
</dbReference>
<comment type="caution">
    <text evidence="2">The sequence shown here is derived from an EMBL/GenBank/DDBJ whole genome shotgun (WGS) entry which is preliminary data.</text>
</comment>
<dbReference type="EMBL" id="MTKT01003257">
    <property type="protein sequence ID" value="OWM75347.1"/>
    <property type="molecule type" value="Genomic_DNA"/>
</dbReference>
<sequence>MFRCTGYTIGQARTRGRTCSGVHGRGRSSSTRLDVRAGEQELTSARRSSDGHERRQAHVGLVWTCMHVHACMQGTSGAHGSRSAHSDERKNAHGD</sequence>
<evidence type="ECO:0000313" key="5">
    <source>
        <dbReference type="Proteomes" id="UP000233551"/>
    </source>
</evidence>
<dbReference type="Proteomes" id="UP000233551">
    <property type="component" value="Unassembled WGS sequence"/>
</dbReference>
<dbReference type="Proteomes" id="UP000197138">
    <property type="component" value="Unassembled WGS sequence"/>
</dbReference>
<organism evidence="2 4">
    <name type="scientific">Punica granatum</name>
    <name type="common">Pomegranate</name>
    <dbReference type="NCBI Taxonomy" id="22663"/>
    <lineage>
        <taxon>Eukaryota</taxon>
        <taxon>Viridiplantae</taxon>
        <taxon>Streptophyta</taxon>
        <taxon>Embryophyta</taxon>
        <taxon>Tracheophyta</taxon>
        <taxon>Spermatophyta</taxon>
        <taxon>Magnoliopsida</taxon>
        <taxon>eudicotyledons</taxon>
        <taxon>Gunneridae</taxon>
        <taxon>Pentapetalae</taxon>
        <taxon>rosids</taxon>
        <taxon>malvids</taxon>
        <taxon>Myrtales</taxon>
        <taxon>Lythraceae</taxon>
        <taxon>Punica</taxon>
    </lineage>
</organism>
<evidence type="ECO:0000313" key="2">
    <source>
        <dbReference type="EMBL" id="OWM75347.1"/>
    </source>
</evidence>
<protein>
    <submittedName>
        <fullName evidence="2">Uncharacterized protein</fullName>
    </submittedName>
</protein>
<reference evidence="2" key="2">
    <citation type="submission" date="2017-06" db="EMBL/GenBank/DDBJ databases">
        <title>The pomegranate genome and the genomics of punicalagin biosynthesis.</title>
        <authorList>
            <person name="Xu C."/>
        </authorList>
    </citation>
    <scope>NUCLEOTIDE SEQUENCE [LARGE SCALE GENOMIC DNA]</scope>
    <source>
        <tissue evidence="2">Fresh leaf</tissue>
    </source>
</reference>
<gene>
    <name evidence="2" type="ORF">CDL15_Pgr021063</name>
    <name evidence="3" type="ORF">CRG98_003737</name>
</gene>
<reference evidence="3 5" key="3">
    <citation type="submission" date="2017-11" db="EMBL/GenBank/DDBJ databases">
        <title>De-novo sequencing of pomegranate (Punica granatum L.) genome.</title>
        <authorList>
            <person name="Akparov Z."/>
            <person name="Amiraslanov A."/>
            <person name="Hajiyeva S."/>
            <person name="Abbasov M."/>
            <person name="Kaur K."/>
            <person name="Hamwieh A."/>
            <person name="Solovyev V."/>
            <person name="Salamov A."/>
            <person name="Braich B."/>
            <person name="Kosarev P."/>
            <person name="Mahmoud A."/>
            <person name="Hajiyev E."/>
            <person name="Babayeva S."/>
            <person name="Izzatullayeva V."/>
            <person name="Mammadov A."/>
            <person name="Mammadov A."/>
            <person name="Sharifova S."/>
            <person name="Ojaghi J."/>
            <person name="Eynullazada K."/>
            <person name="Bayramov B."/>
            <person name="Abdulazimova A."/>
            <person name="Shahmuradov I."/>
        </authorList>
    </citation>
    <scope>NUCLEOTIDE SEQUENCE [LARGE SCALE GENOMIC DNA]</scope>
    <source>
        <strain evidence="3">AG2017</strain>
        <strain evidence="5">cv. AG2017</strain>
        <tissue evidence="3">Leaf</tissue>
    </source>
</reference>
<evidence type="ECO:0000313" key="3">
    <source>
        <dbReference type="EMBL" id="PKI75822.1"/>
    </source>
</evidence>
<dbReference type="AlphaFoldDB" id="A0A218WR59"/>
<keyword evidence="5" id="KW-1185">Reference proteome</keyword>
<evidence type="ECO:0000256" key="1">
    <source>
        <dbReference type="SAM" id="MobiDB-lite"/>
    </source>
</evidence>